<dbReference type="STRING" id="745820.SAMN04488053_11149"/>
<keyword evidence="8" id="KW-1185">Reference proteome</keyword>
<evidence type="ECO:0000256" key="3">
    <source>
        <dbReference type="ARBA" id="ARBA00023027"/>
    </source>
</evidence>
<evidence type="ECO:0000313" key="8">
    <source>
        <dbReference type="Proteomes" id="UP000198778"/>
    </source>
</evidence>
<protein>
    <submittedName>
        <fullName evidence="7">Phosphoglycerate dehydrogenase</fullName>
    </submittedName>
</protein>
<dbReference type="InterPro" id="IPR006140">
    <property type="entry name" value="D-isomer_DH_NAD-bd"/>
</dbReference>
<dbReference type="GO" id="GO:0051287">
    <property type="term" value="F:NAD binding"/>
    <property type="evidence" value="ECO:0007669"/>
    <property type="project" value="InterPro"/>
</dbReference>
<keyword evidence="2 4" id="KW-0560">Oxidoreductase</keyword>
<evidence type="ECO:0000256" key="4">
    <source>
        <dbReference type="RuleBase" id="RU003719"/>
    </source>
</evidence>
<sequence>MKNTLIVAQDLSEQLQEEVREAAKEWKVIFGRKGEEWKSEINNAEIVAGWKPEMEKELSKDAPLRWIQTWSAGVDSLPLDTYEKKGYIVTSANGVHAYPISETIFALLLGWTRKIHKYVRQQGRKEWHHAHLNGEIHGKTMMIYGVGAIGEETAKIAQAFGMKVIGVRKSGKSSANTDEVITTAEADQRINEADVIVNALPLTDETKEYFTLKRFQKMKKEAFFINIGRGDTVVEEALIAVLEAGQLAGAGLDVFQTEPLPKSSLLWNMEQVIITPHTAGSTALYNDRVIRNIFLPNLKAYLNNEELPVNVVNFKEGY</sequence>
<dbReference type="PANTHER" id="PTHR43333:SF1">
    <property type="entry name" value="D-ISOMER SPECIFIC 2-HYDROXYACID DEHYDROGENASE NAD-BINDING DOMAIN-CONTAINING PROTEIN"/>
    <property type="match status" value="1"/>
</dbReference>
<organism evidence="7 8">
    <name type="scientific">Alkalicoccus daliensis</name>
    <dbReference type="NCBI Taxonomy" id="745820"/>
    <lineage>
        <taxon>Bacteria</taxon>
        <taxon>Bacillati</taxon>
        <taxon>Bacillota</taxon>
        <taxon>Bacilli</taxon>
        <taxon>Bacillales</taxon>
        <taxon>Bacillaceae</taxon>
        <taxon>Alkalicoccus</taxon>
    </lineage>
</organism>
<reference evidence="8" key="1">
    <citation type="submission" date="2016-10" db="EMBL/GenBank/DDBJ databases">
        <authorList>
            <person name="Varghese N."/>
            <person name="Submissions S."/>
        </authorList>
    </citation>
    <scope>NUCLEOTIDE SEQUENCE [LARGE SCALE GENOMIC DNA]</scope>
    <source>
        <strain evidence="8">CGMCC 1.10369</strain>
    </source>
</reference>
<dbReference type="FunFam" id="3.40.50.720:FF:000363">
    <property type="entry name" value="D-isomer specific 2-hydroxyacid dehydrogenase"/>
    <property type="match status" value="1"/>
</dbReference>
<evidence type="ECO:0000256" key="1">
    <source>
        <dbReference type="ARBA" id="ARBA00005854"/>
    </source>
</evidence>
<proteinExistence type="inferred from homology"/>
<dbReference type="CDD" id="cd05300">
    <property type="entry name" value="2-Hacid_dh_1"/>
    <property type="match status" value="1"/>
</dbReference>
<dbReference type="Gene3D" id="3.40.50.720">
    <property type="entry name" value="NAD(P)-binding Rossmann-like Domain"/>
    <property type="match status" value="2"/>
</dbReference>
<gene>
    <name evidence="7" type="ORF">SAMN04488053_11149</name>
</gene>
<dbReference type="Proteomes" id="UP000198778">
    <property type="component" value="Unassembled WGS sequence"/>
</dbReference>
<dbReference type="EMBL" id="FNIL01000011">
    <property type="protein sequence ID" value="SDO33218.1"/>
    <property type="molecule type" value="Genomic_DNA"/>
</dbReference>
<dbReference type="AlphaFoldDB" id="A0A1H0IPC1"/>
<dbReference type="SUPFAM" id="SSF52283">
    <property type="entry name" value="Formate/glycerate dehydrogenase catalytic domain-like"/>
    <property type="match status" value="1"/>
</dbReference>
<accession>A0A1H0IPC1</accession>
<feature type="domain" description="D-isomer specific 2-hydroxyacid dehydrogenase NAD-binding" evidence="6">
    <location>
        <begin position="105"/>
        <end position="279"/>
    </location>
</feature>
<evidence type="ECO:0000259" key="5">
    <source>
        <dbReference type="Pfam" id="PF00389"/>
    </source>
</evidence>
<keyword evidence="3" id="KW-0520">NAD</keyword>
<comment type="similarity">
    <text evidence="1 4">Belongs to the D-isomer specific 2-hydroxyacid dehydrogenase family.</text>
</comment>
<evidence type="ECO:0000259" key="6">
    <source>
        <dbReference type="Pfam" id="PF02826"/>
    </source>
</evidence>
<dbReference type="PANTHER" id="PTHR43333">
    <property type="entry name" value="2-HACID_DH_C DOMAIN-CONTAINING PROTEIN"/>
    <property type="match status" value="1"/>
</dbReference>
<dbReference type="SUPFAM" id="SSF51735">
    <property type="entry name" value="NAD(P)-binding Rossmann-fold domains"/>
    <property type="match status" value="1"/>
</dbReference>
<evidence type="ECO:0000313" key="7">
    <source>
        <dbReference type="EMBL" id="SDO33218.1"/>
    </source>
</evidence>
<evidence type="ECO:0000256" key="2">
    <source>
        <dbReference type="ARBA" id="ARBA00023002"/>
    </source>
</evidence>
<name>A0A1H0IPC1_9BACI</name>
<dbReference type="GO" id="GO:0016616">
    <property type="term" value="F:oxidoreductase activity, acting on the CH-OH group of donors, NAD or NADP as acceptor"/>
    <property type="evidence" value="ECO:0007669"/>
    <property type="project" value="InterPro"/>
</dbReference>
<dbReference type="Pfam" id="PF02826">
    <property type="entry name" value="2-Hacid_dh_C"/>
    <property type="match status" value="1"/>
</dbReference>
<dbReference type="RefSeq" id="WP_090843659.1">
    <property type="nucleotide sequence ID" value="NZ_FNIL01000011.1"/>
</dbReference>
<dbReference type="InterPro" id="IPR036291">
    <property type="entry name" value="NAD(P)-bd_dom_sf"/>
</dbReference>
<dbReference type="InterPro" id="IPR006139">
    <property type="entry name" value="D-isomer_2_OHA_DH_cat_dom"/>
</dbReference>
<dbReference type="Pfam" id="PF00389">
    <property type="entry name" value="2-Hacid_dh"/>
    <property type="match status" value="1"/>
</dbReference>
<feature type="domain" description="D-isomer specific 2-hydroxyacid dehydrogenase catalytic" evidence="5">
    <location>
        <begin position="10"/>
        <end position="307"/>
    </location>
</feature>
<dbReference type="OrthoDB" id="9805416at2"/>